<gene>
    <name evidence="5" type="ORF">S06H3_54099</name>
</gene>
<dbReference type="PANTHER" id="PTHR43246">
    <property type="entry name" value="PEPTIDYL-PROLYL CIS-TRANS ISOMERASE CYP38, CHLOROPLASTIC"/>
    <property type="match status" value="1"/>
</dbReference>
<dbReference type="InterPro" id="IPR029000">
    <property type="entry name" value="Cyclophilin-like_dom_sf"/>
</dbReference>
<organism evidence="5">
    <name type="scientific">marine sediment metagenome</name>
    <dbReference type="NCBI Taxonomy" id="412755"/>
    <lineage>
        <taxon>unclassified sequences</taxon>
        <taxon>metagenomes</taxon>
        <taxon>ecological metagenomes</taxon>
    </lineage>
</organism>
<dbReference type="AlphaFoldDB" id="X1NWF7"/>
<dbReference type="PROSITE" id="PS50072">
    <property type="entry name" value="CSA_PPIASE_2"/>
    <property type="match status" value="1"/>
</dbReference>
<dbReference type="SUPFAM" id="SSF50891">
    <property type="entry name" value="Cyclophilin-like"/>
    <property type="match status" value="1"/>
</dbReference>
<dbReference type="EMBL" id="BARV01034563">
    <property type="protein sequence ID" value="GAI48402.1"/>
    <property type="molecule type" value="Genomic_DNA"/>
</dbReference>
<accession>X1NWF7</accession>
<feature type="non-terminal residue" evidence="5">
    <location>
        <position position="1"/>
    </location>
</feature>
<keyword evidence="2" id="KW-0697">Rotamase</keyword>
<dbReference type="InterPro" id="IPR020892">
    <property type="entry name" value="Cyclophilin-type_PPIase_CS"/>
</dbReference>
<reference evidence="5" key="1">
    <citation type="journal article" date="2014" name="Front. Microbiol.">
        <title>High frequency of phylogenetically diverse reductive dehalogenase-homologous genes in deep subseafloor sedimentary metagenomes.</title>
        <authorList>
            <person name="Kawai M."/>
            <person name="Futagami T."/>
            <person name="Toyoda A."/>
            <person name="Takaki Y."/>
            <person name="Nishi S."/>
            <person name="Hori S."/>
            <person name="Arai W."/>
            <person name="Tsubouchi T."/>
            <person name="Morono Y."/>
            <person name="Uchiyama I."/>
            <person name="Ito T."/>
            <person name="Fujiyama A."/>
            <person name="Inagaki F."/>
            <person name="Takami H."/>
        </authorList>
    </citation>
    <scope>NUCLEOTIDE SEQUENCE</scope>
    <source>
        <strain evidence="5">Expedition CK06-06</strain>
    </source>
</reference>
<evidence type="ECO:0000256" key="1">
    <source>
        <dbReference type="ARBA" id="ARBA00013194"/>
    </source>
</evidence>
<evidence type="ECO:0000313" key="5">
    <source>
        <dbReference type="EMBL" id="GAI48402.1"/>
    </source>
</evidence>
<proteinExistence type="predicted"/>
<dbReference type="GO" id="GO:0003755">
    <property type="term" value="F:peptidyl-prolyl cis-trans isomerase activity"/>
    <property type="evidence" value="ECO:0007669"/>
    <property type="project" value="UniProtKB-KW"/>
</dbReference>
<evidence type="ECO:0000259" key="4">
    <source>
        <dbReference type="PROSITE" id="PS50072"/>
    </source>
</evidence>
<dbReference type="InterPro" id="IPR002130">
    <property type="entry name" value="Cyclophilin-type_PPIase_dom"/>
</dbReference>
<feature type="domain" description="PPIase cyclophilin-type" evidence="4">
    <location>
        <begin position="16"/>
        <end position="124"/>
    </location>
</feature>
<evidence type="ECO:0000256" key="3">
    <source>
        <dbReference type="ARBA" id="ARBA00023235"/>
    </source>
</evidence>
<dbReference type="Pfam" id="PF00160">
    <property type="entry name" value="Pro_isomerase"/>
    <property type="match status" value="1"/>
</dbReference>
<dbReference type="GO" id="GO:0006457">
    <property type="term" value="P:protein folding"/>
    <property type="evidence" value="ECO:0007669"/>
    <property type="project" value="InterPro"/>
</dbReference>
<protein>
    <recommendedName>
        <fullName evidence="1">peptidylprolyl isomerase</fullName>
        <ecNumber evidence="1">5.2.1.8</ecNumber>
    </recommendedName>
</protein>
<dbReference type="PROSITE" id="PS00170">
    <property type="entry name" value="CSA_PPIASE_1"/>
    <property type="match status" value="1"/>
</dbReference>
<dbReference type="InterPro" id="IPR044665">
    <property type="entry name" value="E_coli_cyclophilin_A-like"/>
</dbReference>
<evidence type="ECO:0000256" key="2">
    <source>
        <dbReference type="ARBA" id="ARBA00023110"/>
    </source>
</evidence>
<dbReference type="PRINTS" id="PR00153">
    <property type="entry name" value="CSAPPISMRASE"/>
</dbReference>
<comment type="caution">
    <text evidence="5">The sequence shown here is derived from an EMBL/GenBank/DDBJ whole genome shotgun (WGS) entry which is preliminary data.</text>
</comment>
<dbReference type="Gene3D" id="2.40.100.10">
    <property type="entry name" value="Cyclophilin-like"/>
    <property type="match status" value="1"/>
</dbReference>
<sequence>AKPGLAKLERNMMKSETKLVKLETSMGNIVIELNEQAAPVTVKNFLGYVDEGFFDGTIFHRVMPGFMIQGGGLTAEMEQKETREAIINEAGNGLKNERGTIAIPAELMLAAFGYAVNHSPNVFIESVLLRQSICILQQCARLAIQLPVRFEYSLLLLVI</sequence>
<name>X1NWF7_9ZZZZ</name>
<keyword evidence="3" id="KW-0413">Isomerase</keyword>
<dbReference type="EC" id="5.2.1.8" evidence="1"/>